<dbReference type="VEuPathDB" id="FungiDB:TRIVIDRAFT_226061"/>
<dbReference type="GeneID" id="25791994"/>
<name>G9N590_HYPVG</name>
<dbReference type="AlphaFoldDB" id="G9N590"/>
<dbReference type="RefSeq" id="XP_013952136.1">
    <property type="nucleotide sequence ID" value="XM_014096661.1"/>
</dbReference>
<dbReference type="EMBL" id="ABDF02000087">
    <property type="protein sequence ID" value="EHK17935.1"/>
    <property type="molecule type" value="Genomic_DNA"/>
</dbReference>
<evidence type="ECO:0008006" key="3">
    <source>
        <dbReference type="Google" id="ProtNLM"/>
    </source>
</evidence>
<reference evidence="1 2" key="1">
    <citation type="journal article" date="2011" name="Genome Biol.">
        <title>Comparative genome sequence analysis underscores mycoparasitism as the ancestral life style of Trichoderma.</title>
        <authorList>
            <person name="Kubicek C.P."/>
            <person name="Herrera-Estrella A."/>
            <person name="Seidl-Seiboth V."/>
            <person name="Martinez D.A."/>
            <person name="Druzhinina I.S."/>
            <person name="Thon M."/>
            <person name="Zeilinger S."/>
            <person name="Casas-Flores S."/>
            <person name="Horwitz B.A."/>
            <person name="Mukherjee P.K."/>
            <person name="Mukherjee M."/>
            <person name="Kredics L."/>
            <person name="Alcaraz L.D."/>
            <person name="Aerts A."/>
            <person name="Antal Z."/>
            <person name="Atanasova L."/>
            <person name="Cervantes-Badillo M.G."/>
            <person name="Challacombe J."/>
            <person name="Chertkov O."/>
            <person name="McCluskey K."/>
            <person name="Coulpier F."/>
            <person name="Deshpande N."/>
            <person name="von Doehren H."/>
            <person name="Ebbole D.J."/>
            <person name="Esquivel-Naranjo E.U."/>
            <person name="Fekete E."/>
            <person name="Flipphi M."/>
            <person name="Glaser F."/>
            <person name="Gomez-Rodriguez E.Y."/>
            <person name="Gruber S."/>
            <person name="Han C."/>
            <person name="Henrissat B."/>
            <person name="Hermosa R."/>
            <person name="Hernandez-Onate M."/>
            <person name="Karaffa L."/>
            <person name="Kosti I."/>
            <person name="Le Crom S."/>
            <person name="Lindquist E."/>
            <person name="Lucas S."/>
            <person name="Luebeck M."/>
            <person name="Luebeck P.S."/>
            <person name="Margeot A."/>
            <person name="Metz B."/>
            <person name="Misra M."/>
            <person name="Nevalainen H."/>
            <person name="Omann M."/>
            <person name="Packer N."/>
            <person name="Perrone G."/>
            <person name="Uresti-Rivera E.E."/>
            <person name="Salamov A."/>
            <person name="Schmoll M."/>
            <person name="Seiboth B."/>
            <person name="Shapiro H."/>
            <person name="Sukno S."/>
            <person name="Tamayo-Ramos J.A."/>
            <person name="Tisch D."/>
            <person name="Wiest A."/>
            <person name="Wilkinson H.H."/>
            <person name="Zhang M."/>
            <person name="Coutinho P.M."/>
            <person name="Kenerley C.M."/>
            <person name="Monte E."/>
            <person name="Baker S.E."/>
            <person name="Grigoriev I.V."/>
        </authorList>
    </citation>
    <scope>NUCLEOTIDE SEQUENCE [LARGE SCALE GENOMIC DNA]</scope>
    <source>
        <strain evidence="2">Gv29-8 / FGSC 10586</strain>
    </source>
</reference>
<dbReference type="Proteomes" id="UP000007115">
    <property type="component" value="Unassembled WGS sequence"/>
</dbReference>
<evidence type="ECO:0000313" key="2">
    <source>
        <dbReference type="Proteomes" id="UP000007115"/>
    </source>
</evidence>
<dbReference type="InParanoid" id="G9N590"/>
<sequence length="151" mass="17073">MEYPTISTSWPLPEPSQEVKNLLNLFFTLADSKEENVGSRLAKEVFTSDGEFLLPQGSFKGFLEIQESRKDAWAILQRRRHTVLKVYANNSHGLDLIMIGKLDVTTVQGKQSSNQFVARALIEERDSALRLKLYRVIAPAVEDKSPIIEVP</sequence>
<protein>
    <recommendedName>
        <fullName evidence="3">SnoaL-like domain-containing protein</fullName>
    </recommendedName>
</protein>
<proteinExistence type="predicted"/>
<keyword evidence="2" id="KW-1185">Reference proteome</keyword>
<dbReference type="eggNOG" id="ENOG502RWCB">
    <property type="taxonomic scope" value="Eukaryota"/>
</dbReference>
<evidence type="ECO:0000313" key="1">
    <source>
        <dbReference type="EMBL" id="EHK17935.1"/>
    </source>
</evidence>
<dbReference type="OrthoDB" id="5075505at2759"/>
<accession>G9N590</accession>
<comment type="caution">
    <text evidence="1">The sequence shown here is derived from an EMBL/GenBank/DDBJ whole genome shotgun (WGS) entry which is preliminary data.</text>
</comment>
<organism evidence="1 2">
    <name type="scientific">Hypocrea virens (strain Gv29-8 / FGSC 10586)</name>
    <name type="common">Gliocladium virens</name>
    <name type="synonym">Trichoderma virens</name>
    <dbReference type="NCBI Taxonomy" id="413071"/>
    <lineage>
        <taxon>Eukaryota</taxon>
        <taxon>Fungi</taxon>
        <taxon>Dikarya</taxon>
        <taxon>Ascomycota</taxon>
        <taxon>Pezizomycotina</taxon>
        <taxon>Sordariomycetes</taxon>
        <taxon>Hypocreomycetidae</taxon>
        <taxon>Hypocreales</taxon>
        <taxon>Hypocreaceae</taxon>
        <taxon>Trichoderma</taxon>
    </lineage>
</organism>
<dbReference type="OMA" id="TENTIWP"/>
<dbReference type="HOGENOM" id="CLU_107714_1_0_1"/>
<gene>
    <name evidence="1" type="ORF">TRIVIDRAFT_226061</name>
</gene>